<sequence>MCARRVSSELLWFSRSSPEKGFFSPLNFSPTTRFVLSIVKRLECAVWTSTRSPVGLAALCQSRSDASFGWQSTHLYVSSLIQKRNNWHNRNSVKEHVNWSPSQWSCVLYTDEFRDLIQVLSSYRGTRCAKENANGYHRSSNARHLVWSSYVLDFQNVPHIYAEV</sequence>
<reference evidence="1 2" key="1">
    <citation type="journal article" date="2019" name="Sci. Rep.">
        <title>Orb-weaving spider Araneus ventricosus genome elucidates the spidroin gene catalogue.</title>
        <authorList>
            <person name="Kono N."/>
            <person name="Nakamura H."/>
            <person name="Ohtoshi R."/>
            <person name="Moran D.A.P."/>
            <person name="Shinohara A."/>
            <person name="Yoshida Y."/>
            <person name="Fujiwara M."/>
            <person name="Mori M."/>
            <person name="Tomita M."/>
            <person name="Arakawa K."/>
        </authorList>
    </citation>
    <scope>NUCLEOTIDE SEQUENCE [LARGE SCALE GENOMIC DNA]</scope>
</reference>
<dbReference type="AlphaFoldDB" id="A0A4Y2QPY1"/>
<protein>
    <submittedName>
        <fullName evidence="1">Uncharacterized protein</fullName>
    </submittedName>
</protein>
<evidence type="ECO:0000313" key="2">
    <source>
        <dbReference type="Proteomes" id="UP000499080"/>
    </source>
</evidence>
<name>A0A4Y2QPY1_ARAVE</name>
<dbReference type="EMBL" id="BGPR01014447">
    <property type="protein sequence ID" value="GBN65255.1"/>
    <property type="molecule type" value="Genomic_DNA"/>
</dbReference>
<keyword evidence="2" id="KW-1185">Reference proteome</keyword>
<dbReference type="Proteomes" id="UP000499080">
    <property type="component" value="Unassembled WGS sequence"/>
</dbReference>
<organism evidence="1 2">
    <name type="scientific">Araneus ventricosus</name>
    <name type="common">Orbweaver spider</name>
    <name type="synonym">Epeira ventricosa</name>
    <dbReference type="NCBI Taxonomy" id="182803"/>
    <lineage>
        <taxon>Eukaryota</taxon>
        <taxon>Metazoa</taxon>
        <taxon>Ecdysozoa</taxon>
        <taxon>Arthropoda</taxon>
        <taxon>Chelicerata</taxon>
        <taxon>Arachnida</taxon>
        <taxon>Araneae</taxon>
        <taxon>Araneomorphae</taxon>
        <taxon>Entelegynae</taxon>
        <taxon>Araneoidea</taxon>
        <taxon>Araneidae</taxon>
        <taxon>Araneus</taxon>
    </lineage>
</organism>
<proteinExistence type="predicted"/>
<gene>
    <name evidence="1" type="ORF">AVEN_46434_1</name>
</gene>
<evidence type="ECO:0000313" key="1">
    <source>
        <dbReference type="EMBL" id="GBN65255.1"/>
    </source>
</evidence>
<comment type="caution">
    <text evidence="1">The sequence shown here is derived from an EMBL/GenBank/DDBJ whole genome shotgun (WGS) entry which is preliminary data.</text>
</comment>
<accession>A0A4Y2QPY1</accession>